<feature type="transmembrane region" description="Helical" evidence="1">
    <location>
        <begin position="86"/>
        <end position="105"/>
    </location>
</feature>
<feature type="transmembrane region" description="Helical" evidence="1">
    <location>
        <begin position="117"/>
        <end position="135"/>
    </location>
</feature>
<evidence type="ECO:0000256" key="1">
    <source>
        <dbReference type="SAM" id="Phobius"/>
    </source>
</evidence>
<dbReference type="PANTHER" id="PTHR28008">
    <property type="entry name" value="DOMAIN PROTEIN, PUTATIVE (AFU_ORTHOLOGUE AFUA_3G10980)-RELATED"/>
    <property type="match status" value="1"/>
</dbReference>
<evidence type="ECO:0000313" key="4">
    <source>
        <dbReference type="Proteomes" id="UP001174209"/>
    </source>
</evidence>
<sequence>MPSRRYKTVTASLCAAWVVAVAFIVLWPTPVDHDAAGILRRGLGFLHQHGFPSFITYNVVEFTSNVLMFVPFGLFWFILAPYRWRWWGVAAGCALSVLIEATQLVLLPQRFATPYDVLANTIGALTGAALGWAHLQLRGRHRAR</sequence>
<evidence type="ECO:0000313" key="3">
    <source>
        <dbReference type="EMBL" id="MDN4612587.1"/>
    </source>
</evidence>
<feature type="transmembrane region" description="Helical" evidence="1">
    <location>
        <begin position="62"/>
        <end position="79"/>
    </location>
</feature>
<feature type="domain" description="VanZ-like" evidence="2">
    <location>
        <begin position="45"/>
        <end position="130"/>
    </location>
</feature>
<gene>
    <name evidence="3" type="ORF">P5G52_17090</name>
</gene>
<name>A0ABT8K7U8_9MICC</name>
<keyword evidence="1" id="KW-0812">Transmembrane</keyword>
<dbReference type="PANTHER" id="PTHR28008:SF1">
    <property type="entry name" value="DOMAIN PROTEIN, PUTATIVE (AFU_ORTHOLOGUE AFUA_3G10980)-RELATED"/>
    <property type="match status" value="1"/>
</dbReference>
<reference evidence="3" key="1">
    <citation type="submission" date="2023-06" db="EMBL/GenBank/DDBJ databases">
        <title>MT1 and MT2 Draft Genomes of Novel Species.</title>
        <authorList>
            <person name="Venkateswaran K."/>
        </authorList>
    </citation>
    <scope>NUCLEOTIDE SEQUENCE</scope>
    <source>
        <strain evidence="3">IIF3SC-B10</strain>
    </source>
</reference>
<dbReference type="Proteomes" id="UP001174209">
    <property type="component" value="Unassembled WGS sequence"/>
</dbReference>
<evidence type="ECO:0000259" key="2">
    <source>
        <dbReference type="Pfam" id="PF04892"/>
    </source>
</evidence>
<keyword evidence="4" id="KW-1185">Reference proteome</keyword>
<dbReference type="InterPro" id="IPR006976">
    <property type="entry name" value="VanZ-like"/>
</dbReference>
<keyword evidence="1" id="KW-1133">Transmembrane helix</keyword>
<organism evidence="3 4">
    <name type="scientific">Arthrobacter burdickii</name>
    <dbReference type="NCBI Taxonomy" id="3035920"/>
    <lineage>
        <taxon>Bacteria</taxon>
        <taxon>Bacillati</taxon>
        <taxon>Actinomycetota</taxon>
        <taxon>Actinomycetes</taxon>
        <taxon>Micrococcales</taxon>
        <taxon>Micrococcaceae</taxon>
        <taxon>Arthrobacter</taxon>
    </lineage>
</organism>
<keyword evidence="1" id="KW-0472">Membrane</keyword>
<comment type="caution">
    <text evidence="3">The sequence shown here is derived from an EMBL/GenBank/DDBJ whole genome shotgun (WGS) entry which is preliminary data.</text>
</comment>
<dbReference type="Pfam" id="PF04892">
    <property type="entry name" value="VanZ"/>
    <property type="match status" value="1"/>
</dbReference>
<protein>
    <submittedName>
        <fullName evidence="3">VanZ family protein</fullName>
    </submittedName>
</protein>
<dbReference type="EMBL" id="JAROCG010000002">
    <property type="protein sequence ID" value="MDN4612587.1"/>
    <property type="molecule type" value="Genomic_DNA"/>
</dbReference>
<feature type="transmembrane region" description="Helical" evidence="1">
    <location>
        <begin position="9"/>
        <end position="27"/>
    </location>
</feature>
<accession>A0ABT8K7U8</accession>
<proteinExistence type="predicted"/>
<dbReference type="RefSeq" id="WP_301229756.1">
    <property type="nucleotide sequence ID" value="NZ_JAROCG010000002.1"/>
</dbReference>